<dbReference type="SMART" id="SM00943">
    <property type="entry name" value="Prim-Pol"/>
    <property type="match status" value="1"/>
</dbReference>
<feature type="region of interest" description="Disordered" evidence="1">
    <location>
        <begin position="319"/>
        <end position="361"/>
    </location>
</feature>
<protein>
    <submittedName>
        <fullName evidence="3">Bifunctional DNA primase/polymerase</fullName>
    </submittedName>
</protein>
<sequence>MLKNALKLASHGLAVHWLHPKSKRPIGNKWAEQPVASSEKLQRTYAKGNNLGVRTGKWSKVDGLYLHIIDIDIRSAEFKDAAWKKLRELLPEMDAASTAIVVSGSGGESRHVYILTSKPFPPRKFAHSPSFQMVWDDAKQRDVKKWDWELHLLGTGAQAAIPPSIHPDTGKPYVWEREFDWDDVALGLIDAIPAEAIERLIGYEEGDGADVDPERLKPIGMTMAQVRETLETLPFEDWFEDRDGWFRTGMAVHHETSGSKEGFDLWCEFSKRSPKFDLKDSKRVWNSFGKRDGKPFRMASLNAVANDIRLLNDIEDYGDEDDLGKAAEPEFEDYGDEPDESSDEDDLLGTPKKPNKSQTRVAKAKVEAALGAEAPKWVKRLNKLHAVARVSGKTVIMDFEDDGRVSYGNVTDLHNYYENDRKPKDDTTVPVSKLWLQHPQRRSYKGIVFAPNREVPGAYNHWQGFSVEASKDKDPSRGCKLFLKHLFEVACSGKEDIYRYHLAWLAHMIQKPEEKPGVAVVYKGKKRIGKDTVFEYVGKLIKHHYITVANQDQMLGKFNAHQEKALLLHMQEGFWAGNKQAEGMLKYLITSTQVMIEPKGMNAFPIPSVLRLFISSNENWVIPATEDEGRFLMLNVSDKRRNDHVYFAALREEMEGDGPACLLAYLQQYDISQFQVRAVPDTSALAEQKVQGLKNVERWWLDTLQRGKIDGIQNREDGVDNAVWSARTVQIDKGEFRENYSRWMRGRRYDGEEVSEIEFGQRLKRLCPSAAGKQVRNGKSRHMAYFLPPLWQAREEFEKYLGSDIPWPEDDVVEEIEVDDLG</sequence>
<dbReference type="InterPro" id="IPR015330">
    <property type="entry name" value="DNA_primase/pol_bifunc_N"/>
</dbReference>
<feature type="compositionally biased region" description="Acidic residues" evidence="1">
    <location>
        <begin position="329"/>
        <end position="347"/>
    </location>
</feature>
<keyword evidence="4" id="KW-1185">Reference proteome</keyword>
<feature type="domain" description="DNA primase/polymerase bifunctional N-terminal" evidence="2">
    <location>
        <begin position="5"/>
        <end position="192"/>
    </location>
</feature>
<evidence type="ECO:0000256" key="1">
    <source>
        <dbReference type="SAM" id="MobiDB-lite"/>
    </source>
</evidence>
<comment type="caution">
    <text evidence="3">The sequence shown here is derived from an EMBL/GenBank/DDBJ whole genome shotgun (WGS) entry which is preliminary data.</text>
</comment>
<dbReference type="Proteomes" id="UP000601789">
    <property type="component" value="Unassembled WGS sequence"/>
</dbReference>
<dbReference type="InterPro" id="IPR014819">
    <property type="entry name" value="PriCT_2"/>
</dbReference>
<gene>
    <name evidence="3" type="ORF">IOD40_05305</name>
</gene>
<proteinExistence type="predicted"/>
<dbReference type="Pfam" id="PF08707">
    <property type="entry name" value="PriCT_2"/>
    <property type="match status" value="1"/>
</dbReference>
<accession>A0ABS0SBJ6</accession>
<dbReference type="InterPro" id="IPR045455">
    <property type="entry name" value="NrS-1_pol-like_helicase"/>
</dbReference>
<organism evidence="3 4">
    <name type="scientific">Aquamicrobium zhengzhouense</name>
    <dbReference type="NCBI Taxonomy" id="2781738"/>
    <lineage>
        <taxon>Bacteria</taxon>
        <taxon>Pseudomonadati</taxon>
        <taxon>Pseudomonadota</taxon>
        <taxon>Alphaproteobacteria</taxon>
        <taxon>Hyphomicrobiales</taxon>
        <taxon>Phyllobacteriaceae</taxon>
        <taxon>Aquamicrobium</taxon>
    </lineage>
</organism>
<dbReference type="EMBL" id="JADGMQ010000002">
    <property type="protein sequence ID" value="MBI1620081.1"/>
    <property type="molecule type" value="Genomic_DNA"/>
</dbReference>
<dbReference type="SUPFAM" id="SSF56747">
    <property type="entry name" value="Prim-pol domain"/>
    <property type="match status" value="1"/>
</dbReference>
<name>A0ABS0SBJ6_9HYPH</name>
<evidence type="ECO:0000313" key="4">
    <source>
        <dbReference type="Proteomes" id="UP000601789"/>
    </source>
</evidence>
<dbReference type="RefSeq" id="WP_198475044.1">
    <property type="nucleotide sequence ID" value="NZ_JADGMQ010000002.1"/>
</dbReference>
<evidence type="ECO:0000259" key="2">
    <source>
        <dbReference type="SMART" id="SM00943"/>
    </source>
</evidence>
<reference evidence="3 4" key="1">
    <citation type="submission" date="2020-10" db="EMBL/GenBank/DDBJ databases">
        <title>Aquamicrobium zhengzhouensis sp. nov., a exopolysaccharide producing bacterium isolated from farmland soil.</title>
        <authorList>
            <person name="Wang X."/>
        </authorList>
    </citation>
    <scope>NUCLEOTIDE SEQUENCE [LARGE SCALE GENOMIC DNA]</scope>
    <source>
        <strain evidence="4">cd-1</strain>
    </source>
</reference>
<evidence type="ECO:0000313" key="3">
    <source>
        <dbReference type="EMBL" id="MBI1620081.1"/>
    </source>
</evidence>
<dbReference type="Pfam" id="PF09250">
    <property type="entry name" value="Prim-Pol"/>
    <property type="match status" value="1"/>
</dbReference>
<dbReference type="Pfam" id="PF19263">
    <property type="entry name" value="DUF5906"/>
    <property type="match status" value="1"/>
</dbReference>